<keyword evidence="3" id="KW-1185">Reference proteome</keyword>
<sequence>MKYIFWDIDGTLLKTGLAGVDALRNAIKCRFGIENFQFSHPLAGMTDSFIFKQTIKDIKGSCNAADAAGLLIHYHQLLEKYLPSHHGSLMPNVKETLQYFSKQQTNYKTCLLTGNTRAGAFAKLRHYGIAQYFDSRYSACGELSEDRCELAKTAYQRLYLLEPDLTPDNVIIVGDTPNDILCAQAIKARSLIILAGSTYNTEELKSYNPWQIIPELPDDPRDFAALLDKN</sequence>
<dbReference type="EMBL" id="WNBM01000007">
    <property type="protein sequence ID" value="MTT76396.1"/>
    <property type="molecule type" value="Genomic_DNA"/>
</dbReference>
<reference evidence="3 4" key="1">
    <citation type="journal article" date="2019" name="Nat. Med.">
        <title>A library of human gut bacterial isolates paired with longitudinal multiomics data enables mechanistic microbiome research.</title>
        <authorList>
            <person name="Poyet M."/>
            <person name="Groussin M."/>
            <person name="Gibbons S.M."/>
            <person name="Avila-Pacheco J."/>
            <person name="Jiang X."/>
            <person name="Kearney S.M."/>
            <person name="Perrotta A.R."/>
            <person name="Berdy B."/>
            <person name="Zhao S."/>
            <person name="Lieberman T.D."/>
            <person name="Swanson P.K."/>
            <person name="Smith M."/>
            <person name="Roesemann S."/>
            <person name="Alexander J.E."/>
            <person name="Rich S.A."/>
            <person name="Livny J."/>
            <person name="Vlamakis H."/>
            <person name="Clish C."/>
            <person name="Bullock K."/>
            <person name="Deik A."/>
            <person name="Scott J."/>
            <person name="Pierce K.A."/>
            <person name="Xavier R.J."/>
            <person name="Alm E.J."/>
        </authorList>
    </citation>
    <scope>NUCLEOTIDE SEQUENCE [LARGE SCALE GENOMIC DNA]</scope>
    <source>
        <strain evidence="1 4">BIOML-A13</strain>
        <strain evidence="2 3">BIOML-A3</strain>
    </source>
</reference>
<comment type="caution">
    <text evidence="1">The sequence shown here is derived from an EMBL/GenBank/DDBJ whole genome shotgun (WGS) entry which is preliminary data.</text>
</comment>
<dbReference type="InterPro" id="IPR023214">
    <property type="entry name" value="HAD_sf"/>
</dbReference>
<dbReference type="AlphaFoldDB" id="A0A7X3BW94"/>
<dbReference type="Pfam" id="PF00702">
    <property type="entry name" value="Hydrolase"/>
    <property type="match status" value="1"/>
</dbReference>
<protein>
    <submittedName>
        <fullName evidence="1">HAD hydrolase-like protein</fullName>
    </submittedName>
</protein>
<dbReference type="InterPro" id="IPR023198">
    <property type="entry name" value="PGP-like_dom2"/>
</dbReference>
<name>A0A7X3BW94_9FIRM</name>
<dbReference type="PANTHER" id="PTHR43434:SF1">
    <property type="entry name" value="PHOSPHOGLYCOLATE PHOSPHATASE"/>
    <property type="match status" value="1"/>
</dbReference>
<organism evidence="1 4">
    <name type="scientific">Phascolarctobacterium faecium</name>
    <dbReference type="NCBI Taxonomy" id="33025"/>
    <lineage>
        <taxon>Bacteria</taxon>
        <taxon>Bacillati</taxon>
        <taxon>Bacillota</taxon>
        <taxon>Negativicutes</taxon>
        <taxon>Acidaminococcales</taxon>
        <taxon>Acidaminococcaceae</taxon>
        <taxon>Phascolarctobacterium</taxon>
    </lineage>
</organism>
<dbReference type="SUPFAM" id="SSF56784">
    <property type="entry name" value="HAD-like"/>
    <property type="match status" value="1"/>
</dbReference>
<proteinExistence type="predicted"/>
<dbReference type="RefSeq" id="WP_155164164.1">
    <property type="nucleotide sequence ID" value="NZ_WNBG01000008.1"/>
</dbReference>
<dbReference type="GO" id="GO:0005829">
    <property type="term" value="C:cytosol"/>
    <property type="evidence" value="ECO:0007669"/>
    <property type="project" value="TreeGrafter"/>
</dbReference>
<dbReference type="SFLD" id="SFLDG01129">
    <property type="entry name" value="C1.5:_HAD__Beta-PGM__Phosphata"/>
    <property type="match status" value="1"/>
</dbReference>
<dbReference type="GO" id="GO:0008967">
    <property type="term" value="F:phosphoglycolate phosphatase activity"/>
    <property type="evidence" value="ECO:0007669"/>
    <property type="project" value="TreeGrafter"/>
</dbReference>
<dbReference type="Gene3D" id="1.10.150.240">
    <property type="entry name" value="Putative phosphatase, domain 2"/>
    <property type="match status" value="1"/>
</dbReference>
<accession>A0A7X3BW94</accession>
<evidence type="ECO:0000313" key="2">
    <source>
        <dbReference type="EMBL" id="MTU04460.1"/>
    </source>
</evidence>
<dbReference type="InterPro" id="IPR050155">
    <property type="entry name" value="HAD-like_hydrolase_sf"/>
</dbReference>
<evidence type="ECO:0000313" key="1">
    <source>
        <dbReference type="EMBL" id="MTT76396.1"/>
    </source>
</evidence>
<keyword evidence="1" id="KW-0378">Hydrolase</keyword>
<gene>
    <name evidence="1" type="ORF">GMD11_08975</name>
    <name evidence="2" type="ORF">GMD18_08630</name>
</gene>
<evidence type="ECO:0000313" key="4">
    <source>
        <dbReference type="Proteomes" id="UP000484547"/>
    </source>
</evidence>
<dbReference type="OrthoDB" id="9781769at2"/>
<dbReference type="Gene3D" id="3.40.50.1000">
    <property type="entry name" value="HAD superfamily/HAD-like"/>
    <property type="match status" value="1"/>
</dbReference>
<evidence type="ECO:0000313" key="3">
    <source>
        <dbReference type="Proteomes" id="UP000443070"/>
    </source>
</evidence>
<dbReference type="InterPro" id="IPR036412">
    <property type="entry name" value="HAD-like_sf"/>
</dbReference>
<dbReference type="PANTHER" id="PTHR43434">
    <property type="entry name" value="PHOSPHOGLYCOLATE PHOSPHATASE"/>
    <property type="match status" value="1"/>
</dbReference>
<dbReference type="EMBL" id="WNBW01000007">
    <property type="protein sequence ID" value="MTU04460.1"/>
    <property type="molecule type" value="Genomic_DNA"/>
</dbReference>
<dbReference type="GO" id="GO:0006281">
    <property type="term" value="P:DNA repair"/>
    <property type="evidence" value="ECO:0007669"/>
    <property type="project" value="TreeGrafter"/>
</dbReference>
<dbReference type="SFLD" id="SFLDS00003">
    <property type="entry name" value="Haloacid_Dehalogenase"/>
    <property type="match status" value="1"/>
</dbReference>
<dbReference type="Proteomes" id="UP000484547">
    <property type="component" value="Unassembled WGS sequence"/>
</dbReference>
<dbReference type="Proteomes" id="UP000443070">
    <property type="component" value="Unassembled WGS sequence"/>
</dbReference>